<dbReference type="EMBL" id="JSVC01000016">
    <property type="protein sequence ID" value="KIC93815.1"/>
    <property type="molecule type" value="Genomic_DNA"/>
</dbReference>
<feature type="transmembrane region" description="Helical" evidence="1">
    <location>
        <begin position="38"/>
        <end position="59"/>
    </location>
</feature>
<reference evidence="2 3" key="1">
    <citation type="submission" date="2014-11" db="EMBL/GenBank/DDBJ databases">
        <title>Genome sequence of Flavihumibacter solisilvae 3-3.</title>
        <authorList>
            <person name="Zhou G."/>
            <person name="Li M."/>
            <person name="Wang G."/>
        </authorList>
    </citation>
    <scope>NUCLEOTIDE SEQUENCE [LARGE SCALE GENOMIC DNA]</scope>
    <source>
        <strain evidence="2 3">3-3</strain>
    </source>
</reference>
<protein>
    <recommendedName>
        <fullName evidence="4">YhhN-like protein</fullName>
    </recommendedName>
</protein>
<gene>
    <name evidence="2" type="ORF">OI18_14530</name>
</gene>
<evidence type="ECO:0000313" key="2">
    <source>
        <dbReference type="EMBL" id="KIC93815.1"/>
    </source>
</evidence>
<dbReference type="AlphaFoldDB" id="A0A0C1IHX6"/>
<sequence length="221" mass="26140">MTYFQFLVKYYPLVFLWISAITVVAVYRNSWPLSYKILAFFILFYTLSDTIGGIMASFYKMNNHFIYNFLYSVQFLVLSYFYYHRLNSRLLKKAIIIFVFTYLLLDIVSAIWLYRADTLHTYNYVLGGFFVVILSLAYLLQIYACAESNNIFHDPVFWFSLAWLLFFSLTVPFLGMINYLNTNYPVLALDYYVLVIDITDCLRSILLTIGFLHTRSAKRLC</sequence>
<feature type="transmembrane region" description="Helical" evidence="1">
    <location>
        <begin position="121"/>
        <end position="144"/>
    </location>
</feature>
<feature type="transmembrane region" description="Helical" evidence="1">
    <location>
        <begin position="6"/>
        <end position="26"/>
    </location>
</feature>
<dbReference type="Proteomes" id="UP000031408">
    <property type="component" value="Unassembled WGS sequence"/>
</dbReference>
<dbReference type="STRING" id="1349421.OI18_14530"/>
<keyword evidence="3" id="KW-1185">Reference proteome</keyword>
<dbReference type="OrthoDB" id="1453530at2"/>
<name>A0A0C1IHX6_9BACT</name>
<organism evidence="2 3">
    <name type="scientific">Flavihumibacter solisilvae</name>
    <dbReference type="NCBI Taxonomy" id="1349421"/>
    <lineage>
        <taxon>Bacteria</taxon>
        <taxon>Pseudomonadati</taxon>
        <taxon>Bacteroidota</taxon>
        <taxon>Chitinophagia</taxon>
        <taxon>Chitinophagales</taxon>
        <taxon>Chitinophagaceae</taxon>
        <taxon>Flavihumibacter</taxon>
    </lineage>
</organism>
<evidence type="ECO:0008006" key="4">
    <source>
        <dbReference type="Google" id="ProtNLM"/>
    </source>
</evidence>
<comment type="caution">
    <text evidence="2">The sequence shown here is derived from an EMBL/GenBank/DDBJ whole genome shotgun (WGS) entry which is preliminary data.</text>
</comment>
<feature type="transmembrane region" description="Helical" evidence="1">
    <location>
        <begin position="95"/>
        <end position="115"/>
    </location>
</feature>
<keyword evidence="1" id="KW-0812">Transmembrane</keyword>
<evidence type="ECO:0000256" key="1">
    <source>
        <dbReference type="SAM" id="Phobius"/>
    </source>
</evidence>
<keyword evidence="1" id="KW-1133">Transmembrane helix</keyword>
<accession>A0A0C1IHX6</accession>
<feature type="transmembrane region" description="Helical" evidence="1">
    <location>
        <begin position="156"/>
        <end position="179"/>
    </location>
</feature>
<dbReference type="RefSeq" id="WP_039141046.1">
    <property type="nucleotide sequence ID" value="NZ_JSVC01000016.1"/>
</dbReference>
<proteinExistence type="predicted"/>
<keyword evidence="1" id="KW-0472">Membrane</keyword>
<feature type="transmembrane region" description="Helical" evidence="1">
    <location>
        <begin position="65"/>
        <end position="83"/>
    </location>
</feature>
<evidence type="ECO:0000313" key="3">
    <source>
        <dbReference type="Proteomes" id="UP000031408"/>
    </source>
</evidence>